<comment type="caution">
    <text evidence="2">The sequence shown here is derived from an EMBL/GenBank/DDBJ whole genome shotgun (WGS) entry which is preliminary data.</text>
</comment>
<reference evidence="3" key="1">
    <citation type="submission" date="2021-01" db="EMBL/GenBank/DDBJ databases">
        <title>Draft genomes of Rhodovulum sulfidophilum.</title>
        <authorList>
            <person name="Guzman M.S."/>
        </authorList>
    </citation>
    <scope>NUCLEOTIDE SEQUENCE [LARGE SCALE GENOMIC DNA]</scope>
    <source>
        <strain evidence="3">AB19</strain>
    </source>
</reference>
<dbReference type="SUPFAM" id="SSF159894">
    <property type="entry name" value="YgaC/TfoX-N like"/>
    <property type="match status" value="1"/>
</dbReference>
<proteinExistence type="predicted"/>
<feature type="domain" description="TfoX N-terminal" evidence="1">
    <location>
        <begin position="14"/>
        <end position="101"/>
    </location>
</feature>
<dbReference type="Gene3D" id="3.30.1460.30">
    <property type="entry name" value="YgaC/TfoX-N like chaperone"/>
    <property type="match status" value="1"/>
</dbReference>
<dbReference type="Proteomes" id="UP000635853">
    <property type="component" value="Unassembled WGS sequence"/>
</dbReference>
<keyword evidence="3" id="KW-1185">Reference proteome</keyword>
<dbReference type="Pfam" id="PF04993">
    <property type="entry name" value="TfoX_N"/>
    <property type="match status" value="1"/>
</dbReference>
<organism evidence="2 3">
    <name type="scientific">Rhodovulum visakhapatnamense</name>
    <dbReference type="NCBI Taxonomy" id="364297"/>
    <lineage>
        <taxon>Bacteria</taxon>
        <taxon>Pseudomonadati</taxon>
        <taxon>Pseudomonadota</taxon>
        <taxon>Alphaproteobacteria</taxon>
        <taxon>Rhodobacterales</taxon>
        <taxon>Paracoccaceae</taxon>
        <taxon>Rhodovulum</taxon>
    </lineage>
</organism>
<evidence type="ECO:0000313" key="3">
    <source>
        <dbReference type="Proteomes" id="UP000635853"/>
    </source>
</evidence>
<gene>
    <name evidence="2" type="ORF">JMJ92_16480</name>
</gene>
<dbReference type="RefSeq" id="WP_075785619.1">
    <property type="nucleotide sequence ID" value="NZ_JAESIL010000083.1"/>
</dbReference>
<evidence type="ECO:0000259" key="1">
    <source>
        <dbReference type="Pfam" id="PF04993"/>
    </source>
</evidence>
<dbReference type="EMBL" id="JAESIL010000083">
    <property type="protein sequence ID" value="MBL3579738.1"/>
    <property type="molecule type" value="Genomic_DNA"/>
</dbReference>
<sequence length="124" mass="13406">MAFDEGLAAELRGYLNEAGFVTERRMFGGLCFLLESHKVCGAFGEAGFFRVCPDRAAEALALPGTRPFASSGRRMTGVISVDADLMADEARRGQMLALALAFVRSLPPKQVRQAGRSQPEKTPL</sequence>
<dbReference type="InterPro" id="IPR007076">
    <property type="entry name" value="TfoX_N"/>
</dbReference>
<protein>
    <submittedName>
        <fullName evidence="2">TfoX/Sxy family protein</fullName>
    </submittedName>
</protein>
<accession>A0ABS1RJA3</accession>
<name>A0ABS1RJA3_9RHOB</name>
<evidence type="ECO:0000313" key="2">
    <source>
        <dbReference type="EMBL" id="MBL3579738.1"/>
    </source>
</evidence>